<keyword evidence="2" id="KW-0645">Protease</keyword>
<dbReference type="Pfam" id="PF02902">
    <property type="entry name" value="Peptidase_C48"/>
    <property type="match status" value="1"/>
</dbReference>
<accession>A0AAV0Y3R5</accession>
<proteinExistence type="inferred from homology"/>
<dbReference type="GO" id="GO:0006508">
    <property type="term" value="P:proteolysis"/>
    <property type="evidence" value="ECO:0007669"/>
    <property type="project" value="UniProtKB-KW"/>
</dbReference>
<dbReference type="InterPro" id="IPR003653">
    <property type="entry name" value="Peptidase_C48_C"/>
</dbReference>
<reference evidence="5 6" key="1">
    <citation type="submission" date="2023-01" db="EMBL/GenBank/DDBJ databases">
        <authorList>
            <person name="Whitehead M."/>
        </authorList>
    </citation>
    <scope>NUCLEOTIDE SEQUENCE [LARGE SCALE GENOMIC DNA]</scope>
</reference>
<dbReference type="EMBL" id="CARXXK010001153">
    <property type="protein sequence ID" value="CAI6374076.1"/>
    <property type="molecule type" value="Genomic_DNA"/>
</dbReference>
<organism evidence="5 6">
    <name type="scientific">Macrosiphum euphorbiae</name>
    <name type="common">potato aphid</name>
    <dbReference type="NCBI Taxonomy" id="13131"/>
    <lineage>
        <taxon>Eukaryota</taxon>
        <taxon>Metazoa</taxon>
        <taxon>Ecdysozoa</taxon>
        <taxon>Arthropoda</taxon>
        <taxon>Hexapoda</taxon>
        <taxon>Insecta</taxon>
        <taxon>Pterygota</taxon>
        <taxon>Neoptera</taxon>
        <taxon>Paraneoptera</taxon>
        <taxon>Hemiptera</taxon>
        <taxon>Sternorrhyncha</taxon>
        <taxon>Aphidomorpha</taxon>
        <taxon>Aphidoidea</taxon>
        <taxon>Aphididae</taxon>
        <taxon>Macrosiphini</taxon>
        <taxon>Macrosiphum</taxon>
    </lineage>
</organism>
<protein>
    <recommendedName>
        <fullName evidence="4">Ubiquitin-like protease family profile domain-containing protein</fullName>
    </recommendedName>
</protein>
<dbReference type="SUPFAM" id="SSF54001">
    <property type="entry name" value="Cysteine proteinases"/>
    <property type="match status" value="1"/>
</dbReference>
<keyword evidence="3" id="KW-0378">Hydrolase</keyword>
<evidence type="ECO:0000313" key="5">
    <source>
        <dbReference type="EMBL" id="CAI6374076.1"/>
    </source>
</evidence>
<sequence>MFAKIPVYAHNGLPKIVNYFKNINMPVQKKYTVSVYGDCKDFLQETPPENPCLVKHLTIEDFDTLSNNNWLNNYVIDACIDMIIKISEKDPNYKNLSFVSLSCGLVSAFSARVLELVLQMVPKPLSSFDMFTIETNTVLGIPINIEQIHWLVAFINFKTLTCVIMDPKYSKNEQLFNTVMTVVSHTCKFGKGFFLQSNGLPILNLQSIDRTLQIPIQIDNYNCGVYILYYVQIMIMIIKLDIMKFTAKQFNNKFKPSAYL</sequence>
<gene>
    <name evidence="5" type="ORF">MEUPH1_LOCUS27732</name>
</gene>
<dbReference type="PROSITE" id="PS50600">
    <property type="entry name" value="ULP_PROTEASE"/>
    <property type="match status" value="1"/>
</dbReference>
<comment type="caution">
    <text evidence="5">The sequence shown here is derived from an EMBL/GenBank/DDBJ whole genome shotgun (WGS) entry which is preliminary data.</text>
</comment>
<evidence type="ECO:0000256" key="3">
    <source>
        <dbReference type="ARBA" id="ARBA00022801"/>
    </source>
</evidence>
<comment type="similarity">
    <text evidence="1">Belongs to the peptidase C48 family.</text>
</comment>
<evidence type="ECO:0000256" key="2">
    <source>
        <dbReference type="ARBA" id="ARBA00022670"/>
    </source>
</evidence>
<keyword evidence="6" id="KW-1185">Reference proteome</keyword>
<dbReference type="InterPro" id="IPR038765">
    <property type="entry name" value="Papain-like_cys_pep_sf"/>
</dbReference>
<dbReference type="GO" id="GO:0008234">
    <property type="term" value="F:cysteine-type peptidase activity"/>
    <property type="evidence" value="ECO:0007669"/>
    <property type="project" value="InterPro"/>
</dbReference>
<name>A0AAV0Y3R5_9HEMI</name>
<evidence type="ECO:0000313" key="6">
    <source>
        <dbReference type="Proteomes" id="UP001160148"/>
    </source>
</evidence>
<dbReference type="AlphaFoldDB" id="A0AAV0Y3R5"/>
<evidence type="ECO:0000256" key="1">
    <source>
        <dbReference type="ARBA" id="ARBA00005234"/>
    </source>
</evidence>
<dbReference type="Gene3D" id="3.40.395.10">
    <property type="entry name" value="Adenoviral Proteinase, Chain A"/>
    <property type="match status" value="1"/>
</dbReference>
<feature type="domain" description="Ubiquitin-like protease family profile" evidence="4">
    <location>
        <begin position="55"/>
        <end position="234"/>
    </location>
</feature>
<evidence type="ECO:0000259" key="4">
    <source>
        <dbReference type="PROSITE" id="PS50600"/>
    </source>
</evidence>
<dbReference type="Proteomes" id="UP001160148">
    <property type="component" value="Unassembled WGS sequence"/>
</dbReference>